<dbReference type="Proteomes" id="UP001056012">
    <property type="component" value="Chromosome 2"/>
</dbReference>
<protein>
    <recommendedName>
        <fullName evidence="4">FHA domain-containing protein</fullName>
    </recommendedName>
</protein>
<dbReference type="OrthoDB" id="4062651at2759"/>
<evidence type="ECO:0000313" key="3">
    <source>
        <dbReference type="Proteomes" id="UP001056012"/>
    </source>
</evidence>
<evidence type="ECO:0000313" key="2">
    <source>
        <dbReference type="EMBL" id="USP75477.1"/>
    </source>
</evidence>
<dbReference type="AlphaFoldDB" id="A0A9Q8Z3C5"/>
<organism evidence="2 3">
    <name type="scientific">Curvularia clavata</name>
    <dbReference type="NCBI Taxonomy" id="95742"/>
    <lineage>
        <taxon>Eukaryota</taxon>
        <taxon>Fungi</taxon>
        <taxon>Dikarya</taxon>
        <taxon>Ascomycota</taxon>
        <taxon>Pezizomycotina</taxon>
        <taxon>Dothideomycetes</taxon>
        <taxon>Pleosporomycetidae</taxon>
        <taxon>Pleosporales</taxon>
        <taxon>Pleosporineae</taxon>
        <taxon>Pleosporaceae</taxon>
        <taxon>Curvularia</taxon>
    </lineage>
</organism>
<accession>A0A9Q8Z3C5</accession>
<evidence type="ECO:0008006" key="4">
    <source>
        <dbReference type="Google" id="ProtNLM"/>
    </source>
</evidence>
<feature type="region of interest" description="Disordered" evidence="1">
    <location>
        <begin position="143"/>
        <end position="180"/>
    </location>
</feature>
<dbReference type="EMBL" id="CP089275">
    <property type="protein sequence ID" value="USP75477.1"/>
    <property type="molecule type" value="Genomic_DNA"/>
</dbReference>
<reference evidence="2" key="1">
    <citation type="submission" date="2021-12" db="EMBL/GenBank/DDBJ databases">
        <title>Curvularia clavata genome.</title>
        <authorList>
            <person name="Cao Y."/>
        </authorList>
    </citation>
    <scope>NUCLEOTIDE SEQUENCE</scope>
    <source>
        <strain evidence="2">Yc1106</strain>
    </source>
</reference>
<proteinExistence type="predicted"/>
<evidence type="ECO:0000256" key="1">
    <source>
        <dbReference type="SAM" id="MobiDB-lite"/>
    </source>
</evidence>
<name>A0A9Q8Z3C5_CURCL</name>
<keyword evidence="3" id="KW-1185">Reference proteome</keyword>
<gene>
    <name evidence="2" type="ORF">yc1106_02751</name>
</gene>
<dbReference type="VEuPathDB" id="FungiDB:yc1106_02751"/>
<sequence>MRYVRLSTECTKDGKVISKSRLVRFTFGAVAGRHCLSFGTSRSSDYILPSSEGVAPHHFILFINDHDPHLQLRSTCSQGLYVMSHFQEDVQVVAPNDTLKVPTPMTIRIGKEPGIKFKILLPNTTSEYHACLSAYRLTIQPPVAPSDRKRRQSSAAISGGHHKRRQDAPVVESSSPRAPFERPRPTISWFLRISHYFWNT</sequence>